<proteinExistence type="predicted"/>
<feature type="non-terminal residue" evidence="2">
    <location>
        <position position="1"/>
    </location>
</feature>
<accession>A0A392T8E1</accession>
<dbReference type="Proteomes" id="UP000265520">
    <property type="component" value="Unassembled WGS sequence"/>
</dbReference>
<organism evidence="2 3">
    <name type="scientific">Trifolium medium</name>
    <dbReference type="NCBI Taxonomy" id="97028"/>
    <lineage>
        <taxon>Eukaryota</taxon>
        <taxon>Viridiplantae</taxon>
        <taxon>Streptophyta</taxon>
        <taxon>Embryophyta</taxon>
        <taxon>Tracheophyta</taxon>
        <taxon>Spermatophyta</taxon>
        <taxon>Magnoliopsida</taxon>
        <taxon>eudicotyledons</taxon>
        <taxon>Gunneridae</taxon>
        <taxon>Pentapetalae</taxon>
        <taxon>rosids</taxon>
        <taxon>fabids</taxon>
        <taxon>Fabales</taxon>
        <taxon>Fabaceae</taxon>
        <taxon>Papilionoideae</taxon>
        <taxon>50 kb inversion clade</taxon>
        <taxon>NPAAA clade</taxon>
        <taxon>Hologalegina</taxon>
        <taxon>IRL clade</taxon>
        <taxon>Trifolieae</taxon>
        <taxon>Trifolium</taxon>
    </lineage>
</organism>
<evidence type="ECO:0000256" key="1">
    <source>
        <dbReference type="SAM" id="SignalP"/>
    </source>
</evidence>
<feature type="chain" id="PRO_5017200912" evidence="1">
    <location>
        <begin position="19"/>
        <end position="68"/>
    </location>
</feature>
<feature type="signal peptide" evidence="1">
    <location>
        <begin position="1"/>
        <end position="18"/>
    </location>
</feature>
<reference evidence="2 3" key="1">
    <citation type="journal article" date="2018" name="Front. Plant Sci.">
        <title>Red Clover (Trifolium pratense) and Zigzag Clover (T. medium) - A Picture of Genomic Similarities and Differences.</title>
        <authorList>
            <person name="Dluhosova J."/>
            <person name="Istvanek J."/>
            <person name="Nedelnik J."/>
            <person name="Repkova J."/>
        </authorList>
    </citation>
    <scope>NUCLEOTIDE SEQUENCE [LARGE SCALE GENOMIC DNA]</scope>
    <source>
        <strain evidence="3">cv. 10/8</strain>
        <tissue evidence="2">Leaf</tissue>
    </source>
</reference>
<keyword evidence="3" id="KW-1185">Reference proteome</keyword>
<evidence type="ECO:0000313" key="2">
    <source>
        <dbReference type="EMBL" id="MCI56707.1"/>
    </source>
</evidence>
<comment type="caution">
    <text evidence="2">The sequence shown here is derived from an EMBL/GenBank/DDBJ whole genome shotgun (WGS) entry which is preliminary data.</text>
</comment>
<dbReference type="AlphaFoldDB" id="A0A392T8E1"/>
<evidence type="ECO:0000313" key="3">
    <source>
        <dbReference type="Proteomes" id="UP000265520"/>
    </source>
</evidence>
<sequence>RLSPLATFRLSLCFTVFALHGSRRLNRLRLSIFCLSDSPPQQHLSLSYPPGRDGATLKRVGAQACTKV</sequence>
<name>A0A392T8E1_9FABA</name>
<protein>
    <submittedName>
        <fullName evidence="2">Uncharacterized protein</fullName>
    </submittedName>
</protein>
<dbReference type="EMBL" id="LXQA010516433">
    <property type="protein sequence ID" value="MCI56707.1"/>
    <property type="molecule type" value="Genomic_DNA"/>
</dbReference>
<keyword evidence="1" id="KW-0732">Signal</keyword>